<organism evidence="2 3">
    <name type="scientific">Haloarcula nitratireducens</name>
    <dbReference type="NCBI Taxonomy" id="2487749"/>
    <lineage>
        <taxon>Archaea</taxon>
        <taxon>Methanobacteriati</taxon>
        <taxon>Methanobacteriota</taxon>
        <taxon>Stenosarchaea group</taxon>
        <taxon>Halobacteria</taxon>
        <taxon>Halobacteriales</taxon>
        <taxon>Haloarculaceae</taxon>
        <taxon>Haloarcula</taxon>
    </lineage>
</organism>
<dbReference type="PANTHER" id="PTHR43433">
    <property type="entry name" value="HYDROLASE, ALPHA/BETA FOLD FAMILY PROTEIN"/>
    <property type="match status" value="1"/>
</dbReference>
<dbReference type="SUPFAM" id="SSF53474">
    <property type="entry name" value="alpha/beta-Hydrolases"/>
    <property type="match status" value="1"/>
</dbReference>
<dbReference type="Proteomes" id="UP001430455">
    <property type="component" value="Unassembled WGS sequence"/>
</dbReference>
<keyword evidence="3" id="KW-1185">Reference proteome</keyword>
<accession>A0AAW4PH85</accession>
<dbReference type="Pfam" id="PF12697">
    <property type="entry name" value="Abhydrolase_6"/>
    <property type="match status" value="1"/>
</dbReference>
<name>A0AAW4PH85_9EURY</name>
<dbReference type="InterPro" id="IPR000073">
    <property type="entry name" value="AB_hydrolase_1"/>
</dbReference>
<gene>
    <name evidence="2" type="ORF">EGH23_21155</name>
</gene>
<evidence type="ECO:0000313" key="2">
    <source>
        <dbReference type="EMBL" id="MBX0297390.1"/>
    </source>
</evidence>
<evidence type="ECO:0000313" key="3">
    <source>
        <dbReference type="Proteomes" id="UP001430455"/>
    </source>
</evidence>
<sequence length="265" mass="28836">METVISEDGTPIAYERIGSGPPLVLVHGSADLHTFWDLAGTRSAFAEHCTVYAIDRRGRGESGDAAEYELEREAEDVAAVVNAIDDPVTLLGHSSGALYSLEAALRTDNLRKLILNEPPVAVGDHELNVEGAITEMRGLLEDGEHEQALVLFLEEVAQLTPEELDAARSAPIWKDMVNAANTLPRELQAIAEYEFDAARFVEMTTPTLVLSGGESPPFNKDATEAVTDALPNSRLVTFDGHAHEPMNTAPDRFVDEVLTFIRESN</sequence>
<comment type="caution">
    <text evidence="2">The sequence shown here is derived from an EMBL/GenBank/DDBJ whole genome shotgun (WGS) entry which is preliminary data.</text>
</comment>
<keyword evidence="2" id="KW-0378">Hydrolase</keyword>
<dbReference type="InterPro" id="IPR029058">
    <property type="entry name" value="AB_hydrolase_fold"/>
</dbReference>
<dbReference type="RefSeq" id="WP_220581978.1">
    <property type="nucleotide sequence ID" value="NZ_RKLT01000019.1"/>
</dbReference>
<dbReference type="InterPro" id="IPR050471">
    <property type="entry name" value="AB_hydrolase"/>
</dbReference>
<dbReference type="PANTHER" id="PTHR43433:SF5">
    <property type="entry name" value="AB HYDROLASE-1 DOMAIN-CONTAINING PROTEIN"/>
    <property type="match status" value="1"/>
</dbReference>
<proteinExistence type="predicted"/>
<protein>
    <submittedName>
        <fullName evidence="2">Alpha/beta hydrolase</fullName>
    </submittedName>
</protein>
<dbReference type="EMBL" id="RKLT01000019">
    <property type="protein sequence ID" value="MBX0297390.1"/>
    <property type="molecule type" value="Genomic_DNA"/>
</dbReference>
<dbReference type="GO" id="GO:0016787">
    <property type="term" value="F:hydrolase activity"/>
    <property type="evidence" value="ECO:0007669"/>
    <property type="project" value="UniProtKB-KW"/>
</dbReference>
<dbReference type="AlphaFoldDB" id="A0AAW4PH85"/>
<reference evidence="2 3" key="1">
    <citation type="submission" date="2021-06" db="EMBL/GenBank/DDBJ databases">
        <title>Halomicroarcula sp. a new haloarchaeum isolated from saline soil.</title>
        <authorList>
            <person name="Duran-Viseras A."/>
            <person name="Sanchez-Porro C."/>
            <person name="Ventosa A."/>
        </authorList>
    </citation>
    <scope>NUCLEOTIDE SEQUENCE [LARGE SCALE GENOMIC DNA]</scope>
    <source>
        <strain evidence="2 3">F27</strain>
    </source>
</reference>
<dbReference type="Gene3D" id="3.40.50.1820">
    <property type="entry name" value="alpha/beta hydrolase"/>
    <property type="match status" value="1"/>
</dbReference>
<feature type="domain" description="AB hydrolase-1" evidence="1">
    <location>
        <begin position="23"/>
        <end position="255"/>
    </location>
</feature>
<evidence type="ECO:0000259" key="1">
    <source>
        <dbReference type="Pfam" id="PF12697"/>
    </source>
</evidence>